<proteinExistence type="predicted"/>
<organism evidence="4 5">
    <name type="scientific">Blepharisma stoltei</name>
    <dbReference type="NCBI Taxonomy" id="1481888"/>
    <lineage>
        <taxon>Eukaryota</taxon>
        <taxon>Sar</taxon>
        <taxon>Alveolata</taxon>
        <taxon>Ciliophora</taxon>
        <taxon>Postciliodesmatophora</taxon>
        <taxon>Heterotrichea</taxon>
        <taxon>Heterotrichida</taxon>
        <taxon>Blepharismidae</taxon>
        <taxon>Blepharisma</taxon>
    </lineage>
</organism>
<dbReference type="Pfam" id="PF10601">
    <property type="entry name" value="zf-LITAF-like"/>
    <property type="match status" value="1"/>
</dbReference>
<keyword evidence="2" id="KW-0472">Membrane</keyword>
<dbReference type="AlphaFoldDB" id="A0AAU9J6Z8"/>
<keyword evidence="5" id="KW-1185">Reference proteome</keyword>
<accession>A0AAU9J6Z8</accession>
<evidence type="ECO:0000313" key="5">
    <source>
        <dbReference type="Proteomes" id="UP001162131"/>
    </source>
</evidence>
<evidence type="ECO:0000259" key="3">
    <source>
        <dbReference type="PROSITE" id="PS51837"/>
    </source>
</evidence>
<dbReference type="InterPro" id="IPR006629">
    <property type="entry name" value="LITAF"/>
</dbReference>
<keyword evidence="2" id="KW-1133">Transmembrane helix</keyword>
<protein>
    <recommendedName>
        <fullName evidence="3">LITAF domain-containing protein</fullName>
    </recommendedName>
</protein>
<comment type="caution">
    <text evidence="4">The sequence shown here is derived from an EMBL/GenBank/DDBJ whole genome shotgun (WGS) entry which is preliminary data.</text>
</comment>
<gene>
    <name evidence="4" type="ORF">BSTOLATCC_MIC29640</name>
</gene>
<keyword evidence="2" id="KW-0812">Transmembrane</keyword>
<feature type="transmembrane region" description="Helical" evidence="2">
    <location>
        <begin position="206"/>
        <end position="227"/>
    </location>
</feature>
<evidence type="ECO:0000313" key="4">
    <source>
        <dbReference type="EMBL" id="CAG9321729.1"/>
    </source>
</evidence>
<evidence type="ECO:0000256" key="1">
    <source>
        <dbReference type="SAM" id="MobiDB-lite"/>
    </source>
</evidence>
<dbReference type="EMBL" id="CAJZBQ010000029">
    <property type="protein sequence ID" value="CAG9321729.1"/>
    <property type="molecule type" value="Genomic_DNA"/>
</dbReference>
<feature type="domain" description="LITAF" evidence="3">
    <location>
        <begin position="162"/>
        <end position="250"/>
    </location>
</feature>
<dbReference type="SMART" id="SM00714">
    <property type="entry name" value="LITAF"/>
    <property type="match status" value="1"/>
</dbReference>
<name>A0AAU9J6Z8_9CILI</name>
<dbReference type="Proteomes" id="UP001162131">
    <property type="component" value="Unassembled WGS sequence"/>
</dbReference>
<dbReference type="PROSITE" id="PS51837">
    <property type="entry name" value="LITAF"/>
    <property type="match status" value="1"/>
</dbReference>
<sequence>MEENLSDYAASSELKRSIFSQNLSPTPLKGSLVEFQDMTSISSMMSSPFRKADPNNQTPFGRSILRESADTNTSTMRSFGRRRSSPRKSQTSLFLAAKARDLENARLQNRLQEKLKSIENEFKSRKSDTNVITSNDDPLPSRHTHSVSLSQLPFSASLGESKEAIFIDDAEEEFELKNDVPKLVWCAYCKSEVTTELIYINSSKTFWSAVGIFFMGGVFGCFLLPYMTNECKAPRIRCHKCSRPLNCTNRTN</sequence>
<feature type="region of interest" description="Disordered" evidence="1">
    <location>
        <begin position="45"/>
        <end position="91"/>
    </location>
</feature>
<evidence type="ECO:0000256" key="2">
    <source>
        <dbReference type="SAM" id="Phobius"/>
    </source>
</evidence>
<reference evidence="4" key="1">
    <citation type="submission" date="2021-09" db="EMBL/GenBank/DDBJ databases">
        <authorList>
            <consortium name="AG Swart"/>
            <person name="Singh M."/>
            <person name="Singh A."/>
            <person name="Seah K."/>
            <person name="Emmerich C."/>
        </authorList>
    </citation>
    <scope>NUCLEOTIDE SEQUENCE</scope>
    <source>
        <strain evidence="4">ATCC30299</strain>
    </source>
</reference>